<dbReference type="EMBL" id="RQVR01000021">
    <property type="protein sequence ID" value="RRJ88985.1"/>
    <property type="molecule type" value="Genomic_DNA"/>
</dbReference>
<feature type="signal peptide" evidence="1">
    <location>
        <begin position="1"/>
        <end position="19"/>
    </location>
</feature>
<dbReference type="AlphaFoldDB" id="A0A3P3W1T2"/>
<sequence>MKKTVLVLMAVVMTTLSNAQEIKQVPQISVSGEGKIKVTPDYAIISIGVENTGNDAAEVKKKNDQTVDAVIKYLKGLKIAAADYQTKQVYLHKNYDYNKKKTSFIASQQISVTLRDLTKYDTMMMGLVDTGINNIQGVEFKATKLAQYESDARKAAVVNAKAKATDYAVALNQKIGKAILVSDNSQTNFPQPRMYAMASMKESADGMPQETLAIGEIEITSNVSISFVLE</sequence>
<dbReference type="Gene3D" id="3.30.70.2970">
    <property type="entry name" value="Protein of unknown function (DUF541), domain 2"/>
    <property type="match status" value="1"/>
</dbReference>
<keyword evidence="1" id="KW-0732">Signal</keyword>
<keyword evidence="3" id="KW-1185">Reference proteome</keyword>
<feature type="chain" id="PRO_5018173021" evidence="1">
    <location>
        <begin position="20"/>
        <end position="230"/>
    </location>
</feature>
<protein>
    <submittedName>
        <fullName evidence="2">DUF541 domain-containing protein</fullName>
    </submittedName>
</protein>
<dbReference type="PANTHER" id="PTHR34387">
    <property type="entry name" value="SLR1258 PROTEIN"/>
    <property type="match status" value="1"/>
</dbReference>
<dbReference type="Proteomes" id="UP000271937">
    <property type="component" value="Unassembled WGS sequence"/>
</dbReference>
<evidence type="ECO:0000313" key="2">
    <source>
        <dbReference type="EMBL" id="RRJ88985.1"/>
    </source>
</evidence>
<dbReference type="RefSeq" id="WP_125013850.1">
    <property type="nucleotide sequence ID" value="NZ_RQVR01000021.1"/>
</dbReference>
<dbReference type="PANTHER" id="PTHR34387:SF1">
    <property type="entry name" value="PERIPLASMIC IMMUNOGENIC PROTEIN"/>
    <property type="match status" value="1"/>
</dbReference>
<accession>A0A3P3W1T2</accession>
<dbReference type="GO" id="GO:0006974">
    <property type="term" value="P:DNA damage response"/>
    <property type="evidence" value="ECO:0007669"/>
    <property type="project" value="TreeGrafter"/>
</dbReference>
<dbReference type="Pfam" id="PF04402">
    <property type="entry name" value="SIMPL"/>
    <property type="match status" value="1"/>
</dbReference>
<evidence type="ECO:0000256" key="1">
    <source>
        <dbReference type="SAM" id="SignalP"/>
    </source>
</evidence>
<dbReference type="Gene3D" id="3.30.110.170">
    <property type="entry name" value="Protein of unknown function (DUF541), domain 1"/>
    <property type="match status" value="1"/>
</dbReference>
<dbReference type="OrthoDB" id="6021921at2"/>
<evidence type="ECO:0000313" key="3">
    <source>
        <dbReference type="Proteomes" id="UP000271937"/>
    </source>
</evidence>
<organism evidence="2 3">
    <name type="scientific">Flavobacterium macacae</name>
    <dbReference type="NCBI Taxonomy" id="2488993"/>
    <lineage>
        <taxon>Bacteria</taxon>
        <taxon>Pseudomonadati</taxon>
        <taxon>Bacteroidota</taxon>
        <taxon>Flavobacteriia</taxon>
        <taxon>Flavobacteriales</taxon>
        <taxon>Flavobacteriaceae</taxon>
        <taxon>Flavobacterium</taxon>
    </lineage>
</organism>
<comment type="caution">
    <text evidence="2">The sequence shown here is derived from an EMBL/GenBank/DDBJ whole genome shotgun (WGS) entry which is preliminary data.</text>
</comment>
<gene>
    <name evidence="2" type="ORF">EG849_14050</name>
</gene>
<name>A0A3P3W1T2_9FLAO</name>
<dbReference type="InterPro" id="IPR052022">
    <property type="entry name" value="26kDa_periplasmic_antigen"/>
</dbReference>
<dbReference type="InterPro" id="IPR007497">
    <property type="entry name" value="SIMPL/DUF541"/>
</dbReference>
<proteinExistence type="predicted"/>
<reference evidence="2 3" key="1">
    <citation type="submission" date="2018-11" db="EMBL/GenBank/DDBJ databases">
        <title>Flavobacterium sp. nov., YIM 102600 draft genome.</title>
        <authorList>
            <person name="Li G."/>
            <person name="Jiang Y."/>
        </authorList>
    </citation>
    <scope>NUCLEOTIDE SEQUENCE [LARGE SCALE GENOMIC DNA]</scope>
    <source>
        <strain evidence="2 3">YIM 102600</strain>
    </source>
</reference>